<gene>
    <name evidence="3" type="ORF">SL103_18265</name>
</gene>
<feature type="compositionally biased region" description="Basic and acidic residues" evidence="1">
    <location>
        <begin position="654"/>
        <end position="665"/>
    </location>
</feature>
<keyword evidence="4" id="KW-1185">Reference proteome</keyword>
<evidence type="ECO:0000313" key="3">
    <source>
        <dbReference type="EMBL" id="AOP47923.1"/>
    </source>
</evidence>
<sequence length="780" mass="87309">MTIPIRPTGRLSRLRGRLALAIGAAAAITFTGLPGLHVNEAEAAPKPKRCDEKYLGHSYGSTPANSGPPLNGDYDPYPTDENYTYVNPARDFDGVLAPTQAQLDKAGTDYKSWQKQFEKTGKPEYRVMEMYARYQSQYNSPRGYKEWNRWMDIRWLAPHGSPPRGDAFMARMVRKYNMIGPDWWCEDTLQYTDEKGDTQNRRVDARNRAEGRNVEIKSNGHVEDDQMAADRQLAKQRPKDKFQYLTGAATDQPSKDKIAAFNKDLKAARNTREPQAGIVERRSNAIERPQKPNNYTKYDPRFNADPLKAGRSPIMDQALRSGKTPEEAFRIQKQYQAGNRGGYFMRGPGGIDFSTMQLNYVSTPVKGQGMKYSMKADYAKDPDTKPGYGGEARLNLANDAFFTWLALTPDKFWVNLNPVRPDLILDKEFARTDAGRILLESDLTLKHDYADAMNPDKYERGERFWQAAPRTAEGQPCLPIIRQWITPKPATVREQDGGIYILDAPLKVNMEVPTGPDVPPNTCKINEAQTRQAEALIKRVIQPELERRVNNDPSYADLRYVYRSRVAAEHVRRADAAHPTDFHKVINSNDISKWKLRAPNQNWDKKTVYDKYVHSFRNGDYKFKRTYGGKVWILSMGGVDFSKAPKRNITHTQFNREHRDLDKTTKTSTQAETTYRGTEQVFLGASGERGGGGGEPTPSPTPTDSGRPTPSHSPSTPAPDPSTPGGDHSGPPATDNPGGDLAHTGNTTPVGLIAGLAVALAVAGAALTWWMRRRKQGPTG</sequence>
<keyword evidence="2" id="KW-1133">Transmembrane helix</keyword>
<organism evidence="3 4">
    <name type="scientific">Streptomyces lydicus</name>
    <dbReference type="NCBI Taxonomy" id="47763"/>
    <lineage>
        <taxon>Bacteria</taxon>
        <taxon>Bacillati</taxon>
        <taxon>Actinomycetota</taxon>
        <taxon>Actinomycetes</taxon>
        <taxon>Kitasatosporales</taxon>
        <taxon>Streptomycetaceae</taxon>
        <taxon>Streptomyces</taxon>
    </lineage>
</organism>
<evidence type="ECO:0008006" key="5">
    <source>
        <dbReference type="Google" id="ProtNLM"/>
    </source>
</evidence>
<dbReference type="RefSeq" id="WP_069570065.1">
    <property type="nucleotide sequence ID" value="NZ_CP017157.1"/>
</dbReference>
<evidence type="ECO:0000256" key="1">
    <source>
        <dbReference type="SAM" id="MobiDB-lite"/>
    </source>
</evidence>
<proteinExistence type="predicted"/>
<accession>A0A1D7VME3</accession>
<name>A0A1D7VME3_9ACTN</name>
<feature type="compositionally biased region" description="Low complexity" evidence="1">
    <location>
        <begin position="702"/>
        <end position="715"/>
    </location>
</feature>
<feature type="region of interest" description="Disordered" evidence="1">
    <location>
        <begin position="650"/>
        <end position="746"/>
    </location>
</feature>
<dbReference type="EMBL" id="CP017157">
    <property type="protein sequence ID" value="AOP47923.1"/>
    <property type="molecule type" value="Genomic_DNA"/>
</dbReference>
<dbReference type="KEGG" id="slc:SL103_18265"/>
<feature type="transmembrane region" description="Helical" evidence="2">
    <location>
        <begin position="750"/>
        <end position="770"/>
    </location>
</feature>
<reference evidence="3 4" key="1">
    <citation type="submission" date="2016-09" db="EMBL/GenBank/DDBJ databases">
        <title>Complete genome sequencing of Streptomyces lydicus 103 and metabolic pathways analysis of antibiotic biosynthesis.</title>
        <authorList>
            <person name="Jia N."/>
            <person name="Ding M.-Z."/>
            <person name="Gao F."/>
            <person name="Yuan Y.-J."/>
        </authorList>
    </citation>
    <scope>NUCLEOTIDE SEQUENCE [LARGE SCALE GENOMIC DNA]</scope>
    <source>
        <strain evidence="3 4">103</strain>
    </source>
</reference>
<keyword evidence="2" id="KW-0812">Transmembrane</keyword>
<protein>
    <recommendedName>
        <fullName evidence="5">Gram-positive cocci surface proteins LPxTG domain-containing protein</fullName>
    </recommendedName>
</protein>
<evidence type="ECO:0000256" key="2">
    <source>
        <dbReference type="SAM" id="Phobius"/>
    </source>
</evidence>
<evidence type="ECO:0000313" key="4">
    <source>
        <dbReference type="Proteomes" id="UP000094094"/>
    </source>
</evidence>
<keyword evidence="2" id="KW-0472">Membrane</keyword>
<dbReference type="OrthoDB" id="4818302at2"/>
<dbReference type="AlphaFoldDB" id="A0A1D7VME3"/>
<feature type="region of interest" description="Disordered" evidence="1">
    <location>
        <begin position="289"/>
        <end position="309"/>
    </location>
</feature>
<dbReference type="Proteomes" id="UP000094094">
    <property type="component" value="Chromosome"/>
</dbReference>